<dbReference type="GeneID" id="33352786"/>
<accession>A0A1Z1M0G6</accession>
<dbReference type="RefSeq" id="YP_009391218.1">
    <property type="nucleotide sequence ID" value="NC_035257.1"/>
</dbReference>
<evidence type="ECO:0000313" key="1">
    <source>
        <dbReference type="EMBL" id="ARW59362.1"/>
    </source>
</evidence>
<sequence>MKFDFEDYYIDYDSNEEIIAIDSYDNELNKPIGWSSICFNETINYYNNCYAKTKIDQQ</sequence>
<name>A0A1Z1M0G6_9FLOR</name>
<gene>
    <name evidence="1" type="primary">ConsOrf1</name>
</gene>
<organism evidence="1">
    <name type="scientific">Dipterocladia arabiensis</name>
    <dbReference type="NCBI Taxonomy" id="2007176"/>
    <lineage>
        <taxon>Eukaryota</taxon>
        <taxon>Rhodophyta</taxon>
        <taxon>Florideophyceae</taxon>
        <taxon>Rhodymeniophycidae</taxon>
        <taxon>Ceramiales</taxon>
        <taxon>Dasyaceae</taxon>
        <taxon>Dipterocladia</taxon>
    </lineage>
</organism>
<protein>
    <submittedName>
        <fullName evidence="1">Uncharacterized protein</fullName>
    </submittedName>
</protein>
<geneLocation type="chloroplast" evidence="1"/>
<dbReference type="EMBL" id="MF101408">
    <property type="protein sequence ID" value="ARW59362.1"/>
    <property type="molecule type" value="Genomic_DNA"/>
</dbReference>
<keyword evidence="1" id="KW-0934">Plastid</keyword>
<proteinExistence type="predicted"/>
<keyword evidence="1" id="KW-0150">Chloroplast</keyword>
<reference evidence="1" key="1">
    <citation type="journal article" date="2017" name="J. Phycol.">
        <title>Analysis of chloroplast genomes and a supermatrix inform reclassification of the Rhodomelaceae (Rhodophyta).</title>
        <authorList>
            <person name="Diaz-Tapia P."/>
            <person name="Maggs C.A."/>
            <person name="West J.A."/>
            <person name="Verbruggen H."/>
        </authorList>
    </citation>
    <scope>NUCLEOTIDE SEQUENCE</scope>
    <source>
        <strain evidence="1">DHO101</strain>
    </source>
</reference>
<dbReference type="AlphaFoldDB" id="A0A1Z1M0G6"/>